<reference evidence="1" key="1">
    <citation type="submission" date="2022-12" db="EMBL/GenBank/DDBJ databases">
        <title>Species Delineation and Comparative Genomics within the Campylobacter ureolyticus Complex.</title>
        <authorList>
            <person name="Maki J."/>
            <person name="Howard M."/>
            <person name="Connelly S."/>
            <person name="Hardy D.J."/>
            <person name="Cameron A."/>
        </authorList>
    </citation>
    <scope>NUCLEOTIDE SEQUENCE</scope>
    <source>
        <strain evidence="1">URMC_787</strain>
    </source>
</reference>
<comment type="caution">
    <text evidence="1">The sequence shown here is derived from an EMBL/GenBank/DDBJ whole genome shotgun (WGS) entry which is preliminary data.</text>
</comment>
<protein>
    <submittedName>
        <fullName evidence="1">Uncharacterized protein</fullName>
    </submittedName>
</protein>
<dbReference type="EMBL" id="JAPXGO010000001">
    <property type="protein sequence ID" value="MCZ6159006.1"/>
    <property type="molecule type" value="Genomic_DNA"/>
</dbReference>
<evidence type="ECO:0000313" key="2">
    <source>
        <dbReference type="Proteomes" id="UP001075225"/>
    </source>
</evidence>
<sequence>MKNDGYDFVEIERNILATYFWVRSDEILELTKQGLKSDLFTGVRQTIAKDLNECFNALYEPEATQTLLMAKSSKDLGSLYAFELTEIMFKHGLINTKSVELLTNILKTQRIKENLAKRLSR</sequence>
<gene>
    <name evidence="1" type="ORF">O6B32_00690</name>
</gene>
<evidence type="ECO:0000313" key="1">
    <source>
        <dbReference type="EMBL" id="MCZ6159006.1"/>
    </source>
</evidence>
<accession>A0A9Q4KJY1</accession>
<name>A0A9Q4KJY1_9BACT</name>
<dbReference type="RefSeq" id="WP_269484148.1">
    <property type="nucleotide sequence ID" value="NZ_JAPXGO010000001.1"/>
</dbReference>
<dbReference type="AlphaFoldDB" id="A0A9Q4KJY1"/>
<organism evidence="1 2">
    <name type="scientific">Campylobacter ureolyticus</name>
    <dbReference type="NCBI Taxonomy" id="827"/>
    <lineage>
        <taxon>Bacteria</taxon>
        <taxon>Pseudomonadati</taxon>
        <taxon>Campylobacterota</taxon>
        <taxon>Epsilonproteobacteria</taxon>
        <taxon>Campylobacterales</taxon>
        <taxon>Campylobacteraceae</taxon>
        <taxon>Campylobacter</taxon>
    </lineage>
</organism>
<dbReference type="Proteomes" id="UP001075225">
    <property type="component" value="Unassembled WGS sequence"/>
</dbReference>
<proteinExistence type="predicted"/>